<dbReference type="Proteomes" id="UP000593915">
    <property type="component" value="Chromosome"/>
</dbReference>
<dbReference type="GO" id="GO:0005507">
    <property type="term" value="F:copper ion binding"/>
    <property type="evidence" value="ECO:0007669"/>
    <property type="project" value="InterPro"/>
</dbReference>
<keyword evidence="2" id="KW-0862">Zinc</keyword>
<feature type="domain" description="Superoxide dismutase copper/zinc binding" evidence="4">
    <location>
        <begin position="54"/>
        <end position="180"/>
    </location>
</feature>
<name>A0A7S6WNX3_9SPIR</name>
<evidence type="ECO:0000256" key="1">
    <source>
        <dbReference type="ARBA" id="ARBA00010457"/>
    </source>
</evidence>
<dbReference type="RefSeq" id="WP_024469775.1">
    <property type="nucleotide sequence ID" value="NZ_CP061839.1"/>
</dbReference>
<accession>A0A7S6WNX3</accession>
<keyword evidence="2" id="KW-0479">Metal-binding</keyword>
<gene>
    <name evidence="5" type="ORF">IFE08_12590</name>
</gene>
<dbReference type="CDD" id="cd00305">
    <property type="entry name" value="Cu-Zn_Superoxide_Dismutase"/>
    <property type="match status" value="1"/>
</dbReference>
<keyword evidence="2" id="KW-0186">Copper</keyword>
<comment type="cofactor">
    <cofactor evidence="2">
        <name>Cu cation</name>
        <dbReference type="ChEBI" id="CHEBI:23378"/>
    </cofactor>
    <text evidence="2">Binds 1 copper ion per subunit.</text>
</comment>
<dbReference type="Pfam" id="PF00080">
    <property type="entry name" value="Sod_Cu"/>
    <property type="match status" value="1"/>
</dbReference>
<dbReference type="InterPro" id="IPR024134">
    <property type="entry name" value="SOD_Cu/Zn_/chaperone"/>
</dbReference>
<dbReference type="PANTHER" id="PTHR10003">
    <property type="entry name" value="SUPEROXIDE DISMUTASE CU-ZN -RELATED"/>
    <property type="match status" value="1"/>
</dbReference>
<keyword evidence="2" id="KW-0560">Oxidoreductase</keyword>
<dbReference type="EMBL" id="CP061839">
    <property type="protein sequence ID" value="QOW60623.1"/>
    <property type="molecule type" value="Genomic_DNA"/>
</dbReference>
<feature type="chain" id="PRO_5032964322" description="Superoxide dismutase [Cu-Zn]" evidence="3">
    <location>
        <begin position="19"/>
        <end position="181"/>
    </location>
</feature>
<proteinExistence type="inferred from homology"/>
<protein>
    <recommendedName>
        <fullName evidence="2">Superoxide dismutase [Cu-Zn]</fullName>
        <ecNumber evidence="2">1.15.1.1</ecNumber>
    </recommendedName>
</protein>
<feature type="signal peptide" evidence="3">
    <location>
        <begin position="1"/>
        <end position="18"/>
    </location>
</feature>
<dbReference type="AlphaFoldDB" id="A0A7S6WNX3"/>
<dbReference type="EC" id="1.15.1.1" evidence="2"/>
<comment type="function">
    <text evidence="2">Destroys radicals which are normally produced within the cells and which are toxic to biological systems.</text>
</comment>
<evidence type="ECO:0000256" key="2">
    <source>
        <dbReference type="RuleBase" id="RU000393"/>
    </source>
</evidence>
<dbReference type="InterPro" id="IPR018152">
    <property type="entry name" value="SOD_Cu/Zn_BS"/>
</dbReference>
<comment type="similarity">
    <text evidence="1 2">Belongs to the Cu-Zn superoxide dismutase family.</text>
</comment>
<sequence length="181" mass="19698">MKKIMIFCFVLLASMLFADEGHMHYDPKSEPKHLVITMFLLTENGDVEVGEIVAVETKYGVAFFPNLKGLESGLHGFHVHENCDCGATEKGLGTKAGGHWDPKKTNKHSFPWDDKGHKGDLPALYVDKDGNATYPVLAPKIKTIKELKGHSLMIHVGGDNHSDHPAPLGGGGARMVCGLIK</sequence>
<dbReference type="GO" id="GO:0004784">
    <property type="term" value="F:superoxide dismutase activity"/>
    <property type="evidence" value="ECO:0007669"/>
    <property type="project" value="UniProtKB-EC"/>
</dbReference>
<evidence type="ECO:0000259" key="4">
    <source>
        <dbReference type="Pfam" id="PF00080"/>
    </source>
</evidence>
<evidence type="ECO:0000313" key="6">
    <source>
        <dbReference type="Proteomes" id="UP000593915"/>
    </source>
</evidence>
<keyword evidence="3" id="KW-0732">Signal</keyword>
<dbReference type="PROSITE" id="PS00332">
    <property type="entry name" value="SOD_CU_ZN_2"/>
    <property type="match status" value="1"/>
</dbReference>
<dbReference type="InterPro" id="IPR001424">
    <property type="entry name" value="SOD_Cu_Zn_dom"/>
</dbReference>
<comment type="catalytic activity">
    <reaction evidence="2">
        <text>2 superoxide + 2 H(+) = H2O2 + O2</text>
        <dbReference type="Rhea" id="RHEA:20696"/>
        <dbReference type="ChEBI" id="CHEBI:15378"/>
        <dbReference type="ChEBI" id="CHEBI:15379"/>
        <dbReference type="ChEBI" id="CHEBI:16240"/>
        <dbReference type="ChEBI" id="CHEBI:18421"/>
        <dbReference type="EC" id="1.15.1.1"/>
    </reaction>
</comment>
<evidence type="ECO:0000256" key="3">
    <source>
        <dbReference type="SAM" id="SignalP"/>
    </source>
</evidence>
<dbReference type="SUPFAM" id="SSF49329">
    <property type="entry name" value="Cu,Zn superoxide dismutase-like"/>
    <property type="match status" value="1"/>
</dbReference>
<dbReference type="InterPro" id="IPR036423">
    <property type="entry name" value="SOD-like_Cu/Zn_dom_sf"/>
</dbReference>
<organism evidence="5 6">
    <name type="scientific">Treponema pedis</name>
    <dbReference type="NCBI Taxonomy" id="409322"/>
    <lineage>
        <taxon>Bacteria</taxon>
        <taxon>Pseudomonadati</taxon>
        <taxon>Spirochaetota</taxon>
        <taxon>Spirochaetia</taxon>
        <taxon>Spirochaetales</taxon>
        <taxon>Treponemataceae</taxon>
        <taxon>Treponema</taxon>
    </lineage>
</organism>
<dbReference type="Gene3D" id="2.60.40.200">
    <property type="entry name" value="Superoxide dismutase, copper/zinc binding domain"/>
    <property type="match status" value="1"/>
</dbReference>
<evidence type="ECO:0000313" key="5">
    <source>
        <dbReference type="EMBL" id="QOW60623.1"/>
    </source>
</evidence>
<comment type="cofactor">
    <cofactor evidence="2">
        <name>Zn(2+)</name>
        <dbReference type="ChEBI" id="CHEBI:29105"/>
    </cofactor>
    <text evidence="2">Binds 1 zinc ion per subunit.</text>
</comment>
<reference evidence="5 6" key="1">
    <citation type="submission" date="2020-09" db="EMBL/GenBank/DDBJ databases">
        <title>Characterization of Treponema spp. from bovine digital dermatitis in Korea.</title>
        <authorList>
            <person name="Espiritu H.M."/>
            <person name="Cho Y.I."/>
            <person name="Mamuad L."/>
        </authorList>
    </citation>
    <scope>NUCLEOTIDE SEQUENCE [LARGE SCALE GENOMIC DNA]</scope>
    <source>
        <strain evidence="5 6">KS1</strain>
    </source>
</reference>